<comment type="subcellular location">
    <subcellularLocation>
        <location evidence="1">Cellular thylakoid membrane</location>
        <topology evidence="1">Peripheral membrane protein</topology>
        <orientation evidence="1">Cytoplasmic side</orientation>
    </subcellularLocation>
</comment>
<gene>
    <name evidence="10" type="primary">cpcC</name>
    <name evidence="10" type="ORF">DSM106972_067840</name>
</gene>
<dbReference type="RefSeq" id="WP_127084942.1">
    <property type="nucleotide sequence ID" value="NZ_RSCL01000020.1"/>
</dbReference>
<dbReference type="InterPro" id="IPR008213">
    <property type="entry name" value="CpcD-like_dom"/>
</dbReference>
<reference evidence="10" key="2">
    <citation type="journal article" date="2019" name="Genome Biol. Evol.">
        <title>Day and night: Metabolic profiles and evolutionary relationships of six axenic non-marine cyanobacteria.</title>
        <authorList>
            <person name="Will S.E."/>
            <person name="Henke P."/>
            <person name="Boedeker C."/>
            <person name="Huang S."/>
            <person name="Brinkmann H."/>
            <person name="Rohde M."/>
            <person name="Jarek M."/>
            <person name="Friedl T."/>
            <person name="Seufert S."/>
            <person name="Schumacher M."/>
            <person name="Overmann J."/>
            <person name="Neumann-Schaal M."/>
            <person name="Petersen J."/>
        </authorList>
    </citation>
    <scope>NUCLEOTIDE SEQUENCE [LARGE SCALE GENOMIC DNA]</scope>
    <source>
        <strain evidence="10">PCC 7102</strain>
    </source>
</reference>
<dbReference type="Gene3D" id="1.10.3130.20">
    <property type="entry name" value="Phycobilisome linker domain"/>
    <property type="match status" value="1"/>
</dbReference>
<dbReference type="GO" id="GO:0031676">
    <property type="term" value="C:plasma membrane-derived thylakoid membrane"/>
    <property type="evidence" value="ECO:0007669"/>
    <property type="project" value="UniProtKB-SubCell"/>
</dbReference>
<dbReference type="InterPro" id="IPR038255">
    <property type="entry name" value="PBS_linker_sf"/>
</dbReference>
<dbReference type="PIRSF" id="PIRSF005898">
    <property type="entry name" value="Phycobilisome_CpeC/CpcI"/>
    <property type="match status" value="1"/>
</dbReference>
<dbReference type="PANTHER" id="PTHR34011:SF6">
    <property type="entry name" value="PHYCOBILIPROTEIN APCE"/>
    <property type="match status" value="1"/>
</dbReference>
<evidence type="ECO:0000256" key="1">
    <source>
        <dbReference type="ARBA" id="ARBA00004445"/>
    </source>
</evidence>
<dbReference type="Pfam" id="PF01383">
    <property type="entry name" value="CpcD"/>
    <property type="match status" value="1"/>
</dbReference>
<dbReference type="PANTHER" id="PTHR34011">
    <property type="entry name" value="PHYCOBILISOME 32.1 KDA LINKER POLYPEPTIDE, PHYCOCYANIN-ASSOCIATED, ROD 2-RELATED"/>
    <property type="match status" value="1"/>
</dbReference>
<keyword evidence="3" id="KW-0042">Antenna complex</keyword>
<evidence type="ECO:0000256" key="3">
    <source>
        <dbReference type="ARBA" id="ARBA00022549"/>
    </source>
</evidence>
<proteinExistence type="inferred from homology"/>
<name>A0A3S1CD85_9CYAN</name>
<keyword evidence="2" id="KW-0602">Photosynthesis</keyword>
<keyword evidence="4 7" id="KW-0605">Phycobilisome</keyword>
<comment type="similarity">
    <text evidence="7">Belongs to the phycobilisome linker protein family.</text>
</comment>
<dbReference type="OrthoDB" id="420396at2"/>
<evidence type="ECO:0000256" key="4">
    <source>
        <dbReference type="ARBA" id="ARBA00022738"/>
    </source>
</evidence>
<evidence type="ECO:0000256" key="7">
    <source>
        <dbReference type="PROSITE-ProRule" id="PRU00775"/>
    </source>
</evidence>
<dbReference type="Pfam" id="PF00427">
    <property type="entry name" value="PBS_linker_poly"/>
    <property type="match status" value="1"/>
</dbReference>
<dbReference type="PROSITE" id="PS51445">
    <property type="entry name" value="PBS_LINKER"/>
    <property type="match status" value="1"/>
</dbReference>
<keyword evidence="5" id="KW-0793">Thylakoid</keyword>
<dbReference type="Proteomes" id="UP000271624">
    <property type="component" value="Unassembled WGS sequence"/>
</dbReference>
<dbReference type="EMBL" id="RSCL01000020">
    <property type="protein sequence ID" value="RUT01233.1"/>
    <property type="molecule type" value="Genomic_DNA"/>
</dbReference>
<evidence type="ECO:0000259" key="8">
    <source>
        <dbReference type="PROSITE" id="PS51441"/>
    </source>
</evidence>
<accession>A0A3S1CD85</accession>
<dbReference type="GO" id="GO:0015979">
    <property type="term" value="P:photosynthesis"/>
    <property type="evidence" value="ECO:0007669"/>
    <property type="project" value="UniProtKB-KW"/>
</dbReference>
<dbReference type="GO" id="GO:0030089">
    <property type="term" value="C:phycobilisome"/>
    <property type="evidence" value="ECO:0007669"/>
    <property type="project" value="UniProtKB-UniRule"/>
</dbReference>
<evidence type="ECO:0000259" key="9">
    <source>
        <dbReference type="PROSITE" id="PS51445"/>
    </source>
</evidence>
<dbReference type="AlphaFoldDB" id="A0A3S1CD85"/>
<protein>
    <submittedName>
        <fullName evidence="10">Phycobilisome 32.1 kDa linker polypeptide, phycocyanin-associated, rod</fullName>
    </submittedName>
</protein>
<keyword evidence="6" id="KW-0472">Membrane</keyword>
<evidence type="ECO:0000256" key="6">
    <source>
        <dbReference type="ARBA" id="ARBA00023136"/>
    </source>
</evidence>
<dbReference type="InterPro" id="IPR016470">
    <property type="entry name" value="Phycobilisome"/>
</dbReference>
<feature type="domain" description="PBS-linker" evidence="9">
    <location>
        <begin position="1"/>
        <end position="180"/>
    </location>
</feature>
<feature type="domain" description="CpcD-like" evidence="8">
    <location>
        <begin position="238"/>
        <end position="290"/>
    </location>
</feature>
<keyword evidence="11" id="KW-1185">Reference proteome</keyword>
<evidence type="ECO:0000256" key="5">
    <source>
        <dbReference type="ARBA" id="ARBA00023078"/>
    </source>
</evidence>
<dbReference type="SMART" id="SM01094">
    <property type="entry name" value="CpcD"/>
    <property type="match status" value="1"/>
</dbReference>
<reference evidence="10" key="1">
    <citation type="submission" date="2018-12" db="EMBL/GenBank/DDBJ databases">
        <authorList>
            <person name="Will S."/>
            <person name="Neumann-Schaal M."/>
            <person name="Henke P."/>
        </authorList>
    </citation>
    <scope>NUCLEOTIDE SEQUENCE</scope>
    <source>
        <strain evidence="10">PCC 7102</strain>
    </source>
</reference>
<dbReference type="PROSITE" id="PS51441">
    <property type="entry name" value="CPCD_LIKE"/>
    <property type="match status" value="1"/>
</dbReference>
<sequence length="290" mass="32483">MAVTTAASRLGTEAYTDVTPVEIRQRPTKDEIEFAISAVYRQLLGNDYLMKSQRLISAESLLRDGKITVRDFVRQVAKSELYKEKFFYNNFQTRTIELNYKHLLGRAPYDESEVVFHLDMYQNQGYDADIDSFIDSEEYEENFGENIVPYYRGFKTQTGQKTVGFNRMFQLYRGYANSDRAQLRGATPHLAVELGRNSASAVVPPSGNGSEGFAYVAPGRGITPSSTFGGAGTFGKEGRMFRVEAAKVFGSGYPSTRRVNQAVVIPYEELSTYIQRVLKQGGKIASVTPL</sequence>
<dbReference type="InterPro" id="IPR001297">
    <property type="entry name" value="PBS_linker_dom"/>
</dbReference>
<evidence type="ECO:0000256" key="2">
    <source>
        <dbReference type="ARBA" id="ARBA00022531"/>
    </source>
</evidence>
<evidence type="ECO:0000313" key="10">
    <source>
        <dbReference type="EMBL" id="RUT01233.1"/>
    </source>
</evidence>
<evidence type="ECO:0000313" key="11">
    <source>
        <dbReference type="Proteomes" id="UP000271624"/>
    </source>
</evidence>
<comment type="caution">
    <text evidence="10">The sequence shown here is derived from an EMBL/GenBank/DDBJ whole genome shotgun (WGS) entry which is preliminary data.</text>
</comment>
<organism evidence="10 11">
    <name type="scientific">Dulcicalothrix desertica PCC 7102</name>
    <dbReference type="NCBI Taxonomy" id="232991"/>
    <lineage>
        <taxon>Bacteria</taxon>
        <taxon>Bacillati</taxon>
        <taxon>Cyanobacteriota</taxon>
        <taxon>Cyanophyceae</taxon>
        <taxon>Nostocales</taxon>
        <taxon>Calotrichaceae</taxon>
        <taxon>Dulcicalothrix</taxon>
    </lineage>
</organism>